<dbReference type="OrthoDB" id="8525200at2"/>
<dbReference type="EMBL" id="CP040602">
    <property type="protein sequence ID" value="QCU89525.1"/>
    <property type="molecule type" value="Genomic_DNA"/>
</dbReference>
<dbReference type="RefSeq" id="WP_138563968.1">
    <property type="nucleotide sequence ID" value="NZ_CP040602.1"/>
</dbReference>
<dbReference type="PANTHER" id="PTHR38765">
    <property type="entry name" value="DUF484 DOMAIN-CONTAINING PROTEIN"/>
    <property type="match status" value="1"/>
</dbReference>
<reference evidence="1 2" key="1">
    <citation type="submission" date="2019-05" db="EMBL/GenBank/DDBJ databases">
        <title>Thiomicrorhabdus sediminis sp. nov, a novel sulfur-oxidizing bacterium isolated from coastal sediment.</title>
        <authorList>
            <person name="Liu X."/>
        </authorList>
    </citation>
    <scope>NUCLEOTIDE SEQUENCE [LARGE SCALE GENOMIC DNA]</scope>
    <source>
        <strain evidence="1 2">G1</strain>
    </source>
</reference>
<sequence>MSNSAVTGPLSKSSLSAEEVANYLAKNPTFFHVFPSLLDSLSIPHPKSGQAVSLLERQVFQLREQRDTLKVEVDTLMDIAGENGQLFLKVQRFTKALMAAQTEQETVDAIYDQMLNLFAVDAVSMVSWDVPQKSLRGLSQLGISQTWTGAMKSSLKLHDPVCGLLENEWQKGLFHNAEPMHSVCLLPLGDEGSKDLRVWGVLALGSKTDRFHPDLGTYFLKMMSEMISARLNHLFIRAEQ</sequence>
<evidence type="ECO:0000313" key="1">
    <source>
        <dbReference type="EMBL" id="QCU89525.1"/>
    </source>
</evidence>
<organism evidence="1 2">
    <name type="scientific">Thiomicrorhabdus sediminis</name>
    <dbReference type="NCBI Taxonomy" id="2580412"/>
    <lineage>
        <taxon>Bacteria</taxon>
        <taxon>Pseudomonadati</taxon>
        <taxon>Pseudomonadota</taxon>
        <taxon>Gammaproteobacteria</taxon>
        <taxon>Thiotrichales</taxon>
        <taxon>Piscirickettsiaceae</taxon>
        <taxon>Thiomicrorhabdus</taxon>
    </lineage>
</organism>
<dbReference type="Gene3D" id="3.30.450.40">
    <property type="match status" value="1"/>
</dbReference>
<keyword evidence="2" id="KW-1185">Reference proteome</keyword>
<proteinExistence type="predicted"/>
<dbReference type="InterPro" id="IPR007435">
    <property type="entry name" value="DUF484"/>
</dbReference>
<accession>A0A4P9K3S7</accession>
<dbReference type="Pfam" id="PF04340">
    <property type="entry name" value="DUF484"/>
    <property type="match status" value="1"/>
</dbReference>
<name>A0A4P9K3S7_9GAMM</name>
<dbReference type="KEGG" id="thig:FE785_02175"/>
<dbReference type="AlphaFoldDB" id="A0A4P9K3S7"/>
<dbReference type="InterPro" id="IPR029016">
    <property type="entry name" value="GAF-like_dom_sf"/>
</dbReference>
<protein>
    <submittedName>
        <fullName evidence="1">DUF484 family protein</fullName>
    </submittedName>
</protein>
<gene>
    <name evidence="1" type="ORF">FE785_02175</name>
</gene>
<dbReference type="PANTHER" id="PTHR38765:SF1">
    <property type="entry name" value="DUF484 DOMAIN-CONTAINING PROTEIN"/>
    <property type="match status" value="1"/>
</dbReference>
<dbReference type="SUPFAM" id="SSF55781">
    <property type="entry name" value="GAF domain-like"/>
    <property type="match status" value="1"/>
</dbReference>
<dbReference type="Proteomes" id="UP000304864">
    <property type="component" value="Chromosome"/>
</dbReference>
<evidence type="ECO:0000313" key="2">
    <source>
        <dbReference type="Proteomes" id="UP000304864"/>
    </source>
</evidence>